<dbReference type="AlphaFoldDB" id="A0A6N2YSQ2"/>
<dbReference type="RefSeq" id="WP_320951773.1">
    <property type="nucleotide sequence ID" value="NZ_CACRUH010000011.1"/>
</dbReference>
<dbReference type="InterPro" id="IPR050490">
    <property type="entry name" value="Bact_solute-bd_prot1"/>
</dbReference>
<dbReference type="PROSITE" id="PS51257">
    <property type="entry name" value="PROKAR_LIPOPROTEIN"/>
    <property type="match status" value="1"/>
</dbReference>
<dbReference type="EMBL" id="CACRUH010000011">
    <property type="protein sequence ID" value="VYT69353.1"/>
    <property type="molecule type" value="Genomic_DNA"/>
</dbReference>
<dbReference type="InterPro" id="IPR006059">
    <property type="entry name" value="SBP"/>
</dbReference>
<feature type="signal peptide" evidence="1">
    <location>
        <begin position="1"/>
        <end position="25"/>
    </location>
</feature>
<evidence type="ECO:0000256" key="1">
    <source>
        <dbReference type="SAM" id="SignalP"/>
    </source>
</evidence>
<evidence type="ECO:0000313" key="2">
    <source>
        <dbReference type="EMBL" id="VYT69353.1"/>
    </source>
</evidence>
<evidence type="ECO:0008006" key="3">
    <source>
        <dbReference type="Google" id="ProtNLM"/>
    </source>
</evidence>
<dbReference type="PANTHER" id="PTHR43649:SF12">
    <property type="entry name" value="DIACETYLCHITOBIOSE BINDING PROTEIN DASA"/>
    <property type="match status" value="1"/>
</dbReference>
<protein>
    <recommendedName>
        <fullName evidence="3">Extracellular solute-binding protein</fullName>
    </recommendedName>
</protein>
<proteinExistence type="predicted"/>
<name>A0A6N2YSQ2_9FIRM</name>
<dbReference type="Pfam" id="PF13416">
    <property type="entry name" value="SBP_bac_8"/>
    <property type="match status" value="1"/>
</dbReference>
<reference evidence="2" key="1">
    <citation type="submission" date="2019-11" db="EMBL/GenBank/DDBJ databases">
        <authorList>
            <person name="Feng L."/>
        </authorList>
    </citation>
    <scope>NUCLEOTIDE SEQUENCE</scope>
    <source>
        <strain evidence="2">ChathewayiLFYP18</strain>
    </source>
</reference>
<keyword evidence="1" id="KW-0732">Signal</keyword>
<organism evidence="2">
    <name type="scientific">Hungatella hathewayi</name>
    <dbReference type="NCBI Taxonomy" id="154046"/>
    <lineage>
        <taxon>Bacteria</taxon>
        <taxon>Bacillati</taxon>
        <taxon>Bacillota</taxon>
        <taxon>Clostridia</taxon>
        <taxon>Lachnospirales</taxon>
        <taxon>Lachnospiraceae</taxon>
        <taxon>Hungatella</taxon>
    </lineage>
</organism>
<dbReference type="PANTHER" id="PTHR43649">
    <property type="entry name" value="ARABINOSE-BINDING PROTEIN-RELATED"/>
    <property type="match status" value="1"/>
</dbReference>
<dbReference type="Gene3D" id="3.40.190.10">
    <property type="entry name" value="Periplasmic binding protein-like II"/>
    <property type="match status" value="1"/>
</dbReference>
<dbReference type="SUPFAM" id="SSF53850">
    <property type="entry name" value="Periplasmic binding protein-like II"/>
    <property type="match status" value="1"/>
</dbReference>
<feature type="chain" id="PRO_5038866042" description="Extracellular solute-binding protein" evidence="1">
    <location>
        <begin position="26"/>
        <end position="481"/>
    </location>
</feature>
<accession>A0A6N2YSQ2</accession>
<sequence length="481" mass="54206">MIKKRCARLMAVVMAVILVAGSGCSRGGEAEHQLDPKQPVMITVWNYYNGRTKSAFDDLVSRFNDTVGMEKGIIVESVSHGDVNQLAEETFNAASKRLGADAMPNLFAAYPENAYRIEELGMLVDLNQYFSEEELSAYRTDFLQDCSFGREYGLKIMPVVRSTENLFLNKTDWDKFSGETGADWGSLSTWEGTVETAEAYYEWSGGKALLGIDSLANYIIIASVQTDRNIYKFENNEAEFSFDEELARIIWENLYVPYVKGYYANLGKFRSDDEKVGDILMYVGSSAGSAYFPQEVTLSQDKVYNIESSVLPYPCFRDGKPWAMVQGAGFAMGKSDTAHEYASAVFLKWLTQEEQNLDFAVDSGYLPVENGALEQVYTRAMESYSQAPEVNPAVGLSAQATQKMLAEYHFYSNPPFSGSYEMRQFYNDYMMTTVNSARMKVQEETKKGMPPEEAEKLVTDEAHFRIWYEGWLNNMAKIVGS</sequence>
<gene>
    <name evidence="2" type="ORF">CHLFYP18_05332</name>
</gene>